<evidence type="ECO:0000256" key="2">
    <source>
        <dbReference type="ARBA" id="ARBA00022741"/>
    </source>
</evidence>
<dbReference type="SUPFAM" id="SSF160246">
    <property type="entry name" value="EspE N-terminal domain-like"/>
    <property type="match status" value="1"/>
</dbReference>
<dbReference type="Gene3D" id="3.30.450.90">
    <property type="match status" value="1"/>
</dbReference>
<dbReference type="CDD" id="cd01129">
    <property type="entry name" value="PulE-GspE-like"/>
    <property type="match status" value="1"/>
</dbReference>
<name>A0AAE3G256_9GAMM</name>
<keyword evidence="7" id="KW-1185">Reference proteome</keyword>
<dbReference type="GO" id="GO:0016887">
    <property type="term" value="F:ATP hydrolysis activity"/>
    <property type="evidence" value="ECO:0007669"/>
    <property type="project" value="TreeGrafter"/>
</dbReference>
<organism evidence="6 7">
    <name type="scientific">Natronocella acetinitrilica</name>
    <dbReference type="NCBI Taxonomy" id="414046"/>
    <lineage>
        <taxon>Bacteria</taxon>
        <taxon>Pseudomonadati</taxon>
        <taxon>Pseudomonadota</taxon>
        <taxon>Gammaproteobacteria</taxon>
        <taxon>Chromatiales</taxon>
        <taxon>Ectothiorhodospiraceae</taxon>
        <taxon>Natronocella</taxon>
    </lineage>
</organism>
<evidence type="ECO:0000256" key="3">
    <source>
        <dbReference type="ARBA" id="ARBA00022840"/>
    </source>
</evidence>
<keyword evidence="2" id="KW-0547">Nucleotide-binding</keyword>
<proteinExistence type="inferred from homology"/>
<dbReference type="Proteomes" id="UP001205843">
    <property type="component" value="Unassembled WGS sequence"/>
</dbReference>
<feature type="region of interest" description="Disordered" evidence="4">
    <location>
        <begin position="492"/>
        <end position="516"/>
    </location>
</feature>
<dbReference type="Gene3D" id="3.40.50.300">
    <property type="entry name" value="P-loop containing nucleotide triphosphate hydrolases"/>
    <property type="match status" value="1"/>
</dbReference>
<keyword evidence="3" id="KW-0067">ATP-binding</keyword>
<feature type="domain" description="Bacterial type II secretion system protein E" evidence="5">
    <location>
        <begin position="339"/>
        <end position="353"/>
    </location>
</feature>
<protein>
    <submittedName>
        <fullName evidence="6">General secretion pathway protein E</fullName>
    </submittedName>
</protein>
<dbReference type="SUPFAM" id="SSF52540">
    <property type="entry name" value="P-loop containing nucleoside triphosphate hydrolases"/>
    <property type="match status" value="1"/>
</dbReference>
<evidence type="ECO:0000259" key="5">
    <source>
        <dbReference type="PROSITE" id="PS00662"/>
    </source>
</evidence>
<dbReference type="InterPro" id="IPR027417">
    <property type="entry name" value="P-loop_NTPase"/>
</dbReference>
<dbReference type="RefSeq" id="WP_253476022.1">
    <property type="nucleotide sequence ID" value="NZ_JALJXV010000003.1"/>
</dbReference>
<dbReference type="PANTHER" id="PTHR30258">
    <property type="entry name" value="TYPE II SECRETION SYSTEM PROTEIN GSPE-RELATED"/>
    <property type="match status" value="1"/>
</dbReference>
<accession>A0AAE3G256</accession>
<comment type="caution">
    <text evidence="6">The sequence shown here is derived from an EMBL/GenBank/DDBJ whole genome shotgun (WGS) entry which is preliminary data.</text>
</comment>
<comment type="similarity">
    <text evidence="1">Belongs to the GSP E family.</text>
</comment>
<evidence type="ECO:0000256" key="4">
    <source>
        <dbReference type="SAM" id="MobiDB-lite"/>
    </source>
</evidence>
<evidence type="ECO:0000313" key="6">
    <source>
        <dbReference type="EMBL" id="MCP1674214.1"/>
    </source>
</evidence>
<dbReference type="InterPro" id="IPR001482">
    <property type="entry name" value="T2SS/T4SS_dom"/>
</dbReference>
<dbReference type="PROSITE" id="PS00662">
    <property type="entry name" value="T2SP_E"/>
    <property type="match status" value="1"/>
</dbReference>
<dbReference type="PANTHER" id="PTHR30258:SF3">
    <property type="entry name" value="SLL1921 PROTEIN"/>
    <property type="match status" value="1"/>
</dbReference>
<dbReference type="EMBL" id="JALJXV010000003">
    <property type="protein sequence ID" value="MCP1674214.1"/>
    <property type="molecule type" value="Genomic_DNA"/>
</dbReference>
<dbReference type="GO" id="GO:0005524">
    <property type="term" value="F:ATP binding"/>
    <property type="evidence" value="ECO:0007669"/>
    <property type="project" value="UniProtKB-KW"/>
</dbReference>
<feature type="compositionally biased region" description="Low complexity" evidence="4">
    <location>
        <begin position="492"/>
        <end position="504"/>
    </location>
</feature>
<dbReference type="AlphaFoldDB" id="A0AAE3G256"/>
<evidence type="ECO:0000313" key="7">
    <source>
        <dbReference type="Proteomes" id="UP001205843"/>
    </source>
</evidence>
<dbReference type="InterPro" id="IPR037257">
    <property type="entry name" value="T2SS_E_N_sf"/>
</dbReference>
<sequence length="516" mass="57515">MRNATALENFLTESGMVSEDVLAAARAEQEVTREDLGSILIRNGFIRQQDYVQAVLARSPDQIVDEQVFVSTIPNHALIDTRTMVVAETEDDLYIATLSPEAVVREVLGEFDSRPLHFVPLVSSKLDQYLADLDRVREGDEESLLDRIVRMALTGGVSDIHINPRDRSYSILFRHLGVRRIVHEGNLDEYHTLSARIKDRSHMDLSERRRPQDGGFQIEYKRKMVDMRVATVPVVDGEEIIIRLLDPDAVNPRLDNLGITNIAEWRRGFTRADGLCLICGPTGSGKTTSLNASIREMDRFGRSIYSVEDPVEYRVPYVAQVNINPGVGLDFASAVKAFMRADPDVIVLGEVRDADTARNMIKAAETGHMVLATLHTSSIHNAVGRLRDIGVEANELRYLLRSVLVQKLLRTTCRHCGGAGCKRCLDSGYGGRTIVSECAYFHDEEQVERMINGERWWPRVVEDAVGKYREGVTNKKELVRVFAGEAEAILEAGEGEATTAPDAARPGQPGDNQEEC</sequence>
<gene>
    <name evidence="6" type="ORF">J2T57_001316</name>
</gene>
<dbReference type="GO" id="GO:0005886">
    <property type="term" value="C:plasma membrane"/>
    <property type="evidence" value="ECO:0007669"/>
    <property type="project" value="TreeGrafter"/>
</dbReference>
<reference evidence="6" key="1">
    <citation type="submission" date="2022-03" db="EMBL/GenBank/DDBJ databases">
        <title>Genomic Encyclopedia of Type Strains, Phase III (KMG-III): the genomes of soil and plant-associated and newly described type strains.</title>
        <authorList>
            <person name="Whitman W."/>
        </authorList>
    </citation>
    <scope>NUCLEOTIDE SEQUENCE</scope>
    <source>
        <strain evidence="6">ANL 6-2</strain>
    </source>
</reference>
<dbReference type="Pfam" id="PF00437">
    <property type="entry name" value="T2SSE"/>
    <property type="match status" value="1"/>
</dbReference>
<evidence type="ECO:0000256" key="1">
    <source>
        <dbReference type="ARBA" id="ARBA00006611"/>
    </source>
</evidence>